<name>A0AAV9SF12_9TELE</name>
<dbReference type="Proteomes" id="UP001311232">
    <property type="component" value="Unassembled WGS sequence"/>
</dbReference>
<proteinExistence type="predicted"/>
<feature type="non-terminal residue" evidence="1">
    <location>
        <position position="116"/>
    </location>
</feature>
<protein>
    <submittedName>
        <fullName evidence="1">Uncharacterized protein</fullName>
    </submittedName>
</protein>
<keyword evidence="2" id="KW-1185">Reference proteome</keyword>
<accession>A0AAV9SF12</accession>
<dbReference type="AlphaFoldDB" id="A0AAV9SF12"/>
<organism evidence="1 2">
    <name type="scientific">Crenichthys baileyi</name>
    <name type="common">White River springfish</name>
    <dbReference type="NCBI Taxonomy" id="28760"/>
    <lineage>
        <taxon>Eukaryota</taxon>
        <taxon>Metazoa</taxon>
        <taxon>Chordata</taxon>
        <taxon>Craniata</taxon>
        <taxon>Vertebrata</taxon>
        <taxon>Euteleostomi</taxon>
        <taxon>Actinopterygii</taxon>
        <taxon>Neopterygii</taxon>
        <taxon>Teleostei</taxon>
        <taxon>Neoteleostei</taxon>
        <taxon>Acanthomorphata</taxon>
        <taxon>Ovalentaria</taxon>
        <taxon>Atherinomorphae</taxon>
        <taxon>Cyprinodontiformes</taxon>
        <taxon>Goodeidae</taxon>
        <taxon>Crenichthys</taxon>
    </lineage>
</organism>
<gene>
    <name evidence="1" type="ORF">CRENBAI_010844</name>
</gene>
<sequence length="116" mass="13269">MSGLSPCRAPLQSSSLPGLEFLDRLLQVSQHPPFDHNRNRLQHSFGLTQDIQKQAAYLQTQAFKMQESRTYSGVNPSREMKLNCQLVPPAVPLLYDISQSFMTDFPFMQKLNHSFI</sequence>
<comment type="caution">
    <text evidence="1">The sequence shown here is derived from an EMBL/GenBank/DDBJ whole genome shotgun (WGS) entry which is preliminary data.</text>
</comment>
<evidence type="ECO:0000313" key="1">
    <source>
        <dbReference type="EMBL" id="KAK5619630.1"/>
    </source>
</evidence>
<dbReference type="EMBL" id="JAHHUM010000497">
    <property type="protein sequence ID" value="KAK5619630.1"/>
    <property type="molecule type" value="Genomic_DNA"/>
</dbReference>
<evidence type="ECO:0000313" key="2">
    <source>
        <dbReference type="Proteomes" id="UP001311232"/>
    </source>
</evidence>
<reference evidence="1 2" key="1">
    <citation type="submission" date="2021-06" db="EMBL/GenBank/DDBJ databases">
        <authorList>
            <person name="Palmer J.M."/>
        </authorList>
    </citation>
    <scope>NUCLEOTIDE SEQUENCE [LARGE SCALE GENOMIC DNA]</scope>
    <source>
        <strain evidence="1 2">MEX-2019</strain>
        <tissue evidence="1">Muscle</tissue>
    </source>
</reference>